<evidence type="ECO:0000256" key="3">
    <source>
        <dbReference type="ARBA" id="ARBA00023274"/>
    </source>
</evidence>
<dbReference type="InterPro" id="IPR028333">
    <property type="entry name" value="Ribosomal_uS17_arc/euk"/>
</dbReference>
<dbReference type="InParanoid" id="A0A0V0QXC7"/>
<keyword evidence="3 4" id="KW-0687">Ribonucleoprotein</keyword>
<evidence type="ECO:0000256" key="2">
    <source>
        <dbReference type="ARBA" id="ARBA00022980"/>
    </source>
</evidence>
<dbReference type="GO" id="GO:0022627">
    <property type="term" value="C:cytosolic small ribosomal subunit"/>
    <property type="evidence" value="ECO:0007669"/>
    <property type="project" value="UniProtKB-ARBA"/>
</dbReference>
<organism evidence="6 7">
    <name type="scientific">Pseudocohnilembus persalinus</name>
    <name type="common">Ciliate</name>
    <dbReference type="NCBI Taxonomy" id="266149"/>
    <lineage>
        <taxon>Eukaryota</taxon>
        <taxon>Sar</taxon>
        <taxon>Alveolata</taxon>
        <taxon>Ciliophora</taxon>
        <taxon>Intramacronucleata</taxon>
        <taxon>Oligohymenophorea</taxon>
        <taxon>Scuticociliatia</taxon>
        <taxon>Philasterida</taxon>
        <taxon>Pseudocohnilembidae</taxon>
        <taxon>Pseudocohnilembus</taxon>
    </lineage>
</organism>
<dbReference type="EMBL" id="LDAU01000090">
    <property type="protein sequence ID" value="KRX06975.1"/>
    <property type="molecule type" value="Genomic_DNA"/>
</dbReference>
<gene>
    <name evidence="6" type="ORF">PPERSA_07138</name>
</gene>
<dbReference type="OMA" id="DYEKCPF"/>
<dbReference type="PRINTS" id="PR00973">
    <property type="entry name" value="RIBOSOMALS17"/>
</dbReference>
<dbReference type="PANTHER" id="PTHR10744:SF9">
    <property type="entry name" value="40S RIBOSOMAL PROTEIN S11-RELATED"/>
    <property type="match status" value="1"/>
</dbReference>
<proteinExistence type="inferred from homology"/>
<evidence type="ECO:0000313" key="6">
    <source>
        <dbReference type="EMBL" id="KRX06975.1"/>
    </source>
</evidence>
<dbReference type="Pfam" id="PF16205">
    <property type="entry name" value="Ribosomal_S17_N"/>
    <property type="match status" value="1"/>
</dbReference>
<dbReference type="FunCoup" id="A0A0V0QXC7">
    <property type="interactions" value="315"/>
</dbReference>
<evidence type="ECO:0000313" key="7">
    <source>
        <dbReference type="Proteomes" id="UP000054937"/>
    </source>
</evidence>
<name>A0A0V0QXC7_PSEPJ</name>
<dbReference type="AlphaFoldDB" id="A0A0V0QXC7"/>
<dbReference type="InterPro" id="IPR012340">
    <property type="entry name" value="NA-bd_OB-fold"/>
</dbReference>
<dbReference type="InterPro" id="IPR019979">
    <property type="entry name" value="Ribosomal_uS17_CS"/>
</dbReference>
<protein>
    <submittedName>
        <fullName evidence="6">Nucleic acid-binding, OB-fold</fullName>
    </submittedName>
</protein>
<dbReference type="CDD" id="cd00364">
    <property type="entry name" value="Ribosomal_uS17"/>
    <property type="match status" value="1"/>
</dbReference>
<comment type="similarity">
    <text evidence="1 4">Belongs to the universal ribosomal protein uS17 family.</text>
</comment>
<keyword evidence="7" id="KW-1185">Reference proteome</keyword>
<dbReference type="GO" id="GO:0003735">
    <property type="term" value="F:structural constituent of ribosome"/>
    <property type="evidence" value="ECO:0007669"/>
    <property type="project" value="InterPro"/>
</dbReference>
<evidence type="ECO:0000256" key="4">
    <source>
        <dbReference type="RuleBase" id="RU003872"/>
    </source>
</evidence>
<evidence type="ECO:0000256" key="1">
    <source>
        <dbReference type="ARBA" id="ARBA00010254"/>
    </source>
</evidence>
<comment type="caution">
    <text evidence="6">The sequence shown here is derived from an EMBL/GenBank/DDBJ whole genome shotgun (WGS) entry which is preliminary data.</text>
</comment>
<dbReference type="FunFam" id="2.40.50.1000:FF:000001">
    <property type="entry name" value="40S ribosomal protein S11"/>
    <property type="match status" value="1"/>
</dbReference>
<dbReference type="OrthoDB" id="299793at2759"/>
<accession>A0A0V0QXC7</accession>
<dbReference type="GO" id="GO:0006412">
    <property type="term" value="P:translation"/>
    <property type="evidence" value="ECO:0007669"/>
    <property type="project" value="InterPro"/>
</dbReference>
<dbReference type="SUPFAM" id="SSF50249">
    <property type="entry name" value="Nucleic acid-binding proteins"/>
    <property type="match status" value="1"/>
</dbReference>
<reference evidence="6 7" key="1">
    <citation type="journal article" date="2015" name="Sci. Rep.">
        <title>Genome of the facultative scuticociliatosis pathogen Pseudocohnilembus persalinus provides insight into its virulence through horizontal gene transfer.</title>
        <authorList>
            <person name="Xiong J."/>
            <person name="Wang G."/>
            <person name="Cheng J."/>
            <person name="Tian M."/>
            <person name="Pan X."/>
            <person name="Warren A."/>
            <person name="Jiang C."/>
            <person name="Yuan D."/>
            <person name="Miao W."/>
        </authorList>
    </citation>
    <scope>NUCLEOTIDE SEQUENCE [LARGE SCALE GENOMIC DNA]</scope>
    <source>
        <strain evidence="6">36N120E</strain>
    </source>
</reference>
<dbReference type="Pfam" id="PF00366">
    <property type="entry name" value="Ribosomal_S17"/>
    <property type="match status" value="1"/>
</dbReference>
<feature type="domain" description="Small ribosomal subunit protein uS17 N-terminal" evidence="5">
    <location>
        <begin position="3"/>
        <end position="69"/>
    </location>
</feature>
<dbReference type="PANTHER" id="PTHR10744">
    <property type="entry name" value="40S RIBOSOMAL PROTEIN S11 FAMILY MEMBER"/>
    <property type="match status" value="1"/>
</dbReference>
<dbReference type="InterPro" id="IPR000266">
    <property type="entry name" value="Ribosomal_uS17"/>
</dbReference>
<dbReference type="NCBIfam" id="TIGR03630">
    <property type="entry name" value="uS17_arch"/>
    <property type="match status" value="1"/>
</dbReference>
<dbReference type="Gene3D" id="2.40.50.1000">
    <property type="match status" value="1"/>
</dbReference>
<evidence type="ECO:0000259" key="5">
    <source>
        <dbReference type="Pfam" id="PF16205"/>
    </source>
</evidence>
<dbReference type="PROSITE" id="PS00056">
    <property type="entry name" value="RIBOSOMAL_S17"/>
    <property type="match status" value="1"/>
</dbReference>
<keyword evidence="2 4" id="KW-0689">Ribosomal protein</keyword>
<sequence>MDQNERAFQKQTGVFQNSKRLLASKSSKGVRFWKNIGLGIKTPKEAIEGKYIDKKCPFTSDVSIRGKIIKGIVISKSMSRTIIIRRDYMHYIKKYNRYEKRHTNIPVHISPAFNVKEGDIVFAGQCRPLSKTVRFNVVKVLENQVIGNVRKQFMLF</sequence>
<dbReference type="Proteomes" id="UP000054937">
    <property type="component" value="Unassembled WGS sequence"/>
</dbReference>
<dbReference type="InterPro" id="IPR032440">
    <property type="entry name" value="Ribosomal_uS17_N"/>
</dbReference>